<accession>A0AAV2F5R0</accession>
<evidence type="ECO:0000313" key="1">
    <source>
        <dbReference type="EMBL" id="CAL1393556.1"/>
    </source>
</evidence>
<sequence length="97" mass="10284">MIPSMCLGTSSVKRLGHGEVIDTPWSSGGLFIAEILDVETPVFVRSTGLLHKAVGLVGEGTKFVETPPSSSAFGTCRELLSLAALDFWAFNFSPLSP</sequence>
<dbReference type="Proteomes" id="UP001497516">
    <property type="component" value="Chromosome 6"/>
</dbReference>
<keyword evidence="2" id="KW-1185">Reference proteome</keyword>
<dbReference type="EMBL" id="OZ034819">
    <property type="protein sequence ID" value="CAL1393556.1"/>
    <property type="molecule type" value="Genomic_DNA"/>
</dbReference>
<reference evidence="1 2" key="1">
    <citation type="submission" date="2024-04" db="EMBL/GenBank/DDBJ databases">
        <authorList>
            <person name="Fracassetti M."/>
        </authorList>
    </citation>
    <scope>NUCLEOTIDE SEQUENCE [LARGE SCALE GENOMIC DNA]</scope>
</reference>
<proteinExistence type="predicted"/>
<evidence type="ECO:0000313" key="2">
    <source>
        <dbReference type="Proteomes" id="UP001497516"/>
    </source>
</evidence>
<name>A0AAV2F5R0_9ROSI</name>
<protein>
    <submittedName>
        <fullName evidence="1">Uncharacterized protein</fullName>
    </submittedName>
</protein>
<dbReference type="AlphaFoldDB" id="A0AAV2F5R0"/>
<gene>
    <name evidence="1" type="ORF">LTRI10_LOCUS34127</name>
</gene>
<organism evidence="1 2">
    <name type="scientific">Linum trigynum</name>
    <dbReference type="NCBI Taxonomy" id="586398"/>
    <lineage>
        <taxon>Eukaryota</taxon>
        <taxon>Viridiplantae</taxon>
        <taxon>Streptophyta</taxon>
        <taxon>Embryophyta</taxon>
        <taxon>Tracheophyta</taxon>
        <taxon>Spermatophyta</taxon>
        <taxon>Magnoliopsida</taxon>
        <taxon>eudicotyledons</taxon>
        <taxon>Gunneridae</taxon>
        <taxon>Pentapetalae</taxon>
        <taxon>rosids</taxon>
        <taxon>fabids</taxon>
        <taxon>Malpighiales</taxon>
        <taxon>Linaceae</taxon>
        <taxon>Linum</taxon>
    </lineage>
</organism>